<dbReference type="Proteomes" id="UP001501509">
    <property type="component" value="Unassembled WGS sequence"/>
</dbReference>
<evidence type="ECO:0000313" key="2">
    <source>
        <dbReference type="EMBL" id="GAA2636538.1"/>
    </source>
</evidence>
<evidence type="ECO:0000259" key="1">
    <source>
        <dbReference type="Pfam" id="PF01526"/>
    </source>
</evidence>
<dbReference type="InterPro" id="IPR002513">
    <property type="entry name" value="Tn3_Tnp_DDE_dom"/>
</dbReference>
<dbReference type="Pfam" id="PF01526">
    <property type="entry name" value="DDE_Tnp_Tn3"/>
    <property type="match status" value="1"/>
</dbReference>
<evidence type="ECO:0000313" key="3">
    <source>
        <dbReference type="Proteomes" id="UP001501509"/>
    </source>
</evidence>
<comment type="caution">
    <text evidence="2">The sequence shown here is derived from an EMBL/GenBank/DDBJ whole genome shotgun (WGS) entry which is preliminary data.</text>
</comment>
<accession>A0ABP6D8D3</accession>
<reference evidence="3" key="1">
    <citation type="journal article" date="2019" name="Int. J. Syst. Evol. Microbiol.">
        <title>The Global Catalogue of Microorganisms (GCM) 10K type strain sequencing project: providing services to taxonomists for standard genome sequencing and annotation.</title>
        <authorList>
            <consortium name="The Broad Institute Genomics Platform"/>
            <consortium name="The Broad Institute Genome Sequencing Center for Infectious Disease"/>
            <person name="Wu L."/>
            <person name="Ma J."/>
        </authorList>
    </citation>
    <scope>NUCLEOTIDE SEQUENCE [LARGE SCALE GENOMIC DNA]</scope>
    <source>
        <strain evidence="3">JCM 6833</strain>
    </source>
</reference>
<sequence length="238" mass="27445">MEVETNFVDSHGASFVGFGITRLLGFDLVARFKQINKMKLYLPDRGESYDYPLLDPALTRPIRWEIIANNYDVMMKYATAIRLRTASTEALLRRFTSETTHPAFAAMLEVGRAQRTIFLARWLNDRDLQRETESGLNVVENYNGVNDYIKFGKRGELAYNRREEQELGMLCLHILQSALGLINTLMIQDILARPEWVGVLTDADRRGLTPLFHTNMTPYGEIQLRTDRRLDLTDLPTR</sequence>
<keyword evidence="3" id="KW-1185">Reference proteome</keyword>
<name>A0ABP6D8D3_9ACTN</name>
<gene>
    <name evidence="2" type="ORF">GCM10010411_89700</name>
</gene>
<protein>
    <recommendedName>
        <fullName evidence="1">Tn3 transposase DDE domain-containing protein</fullName>
    </recommendedName>
</protein>
<organism evidence="2 3">
    <name type="scientific">Actinomadura fulvescens</name>
    <dbReference type="NCBI Taxonomy" id="46160"/>
    <lineage>
        <taxon>Bacteria</taxon>
        <taxon>Bacillati</taxon>
        <taxon>Actinomycetota</taxon>
        <taxon>Actinomycetes</taxon>
        <taxon>Streptosporangiales</taxon>
        <taxon>Thermomonosporaceae</taxon>
        <taxon>Actinomadura</taxon>
    </lineage>
</organism>
<proteinExistence type="predicted"/>
<dbReference type="EMBL" id="BAAATD010000021">
    <property type="protein sequence ID" value="GAA2636538.1"/>
    <property type="molecule type" value="Genomic_DNA"/>
</dbReference>
<feature type="domain" description="Tn3 transposase DDE" evidence="1">
    <location>
        <begin position="1"/>
        <end position="221"/>
    </location>
</feature>